<reference evidence="1" key="1">
    <citation type="submission" date="2015-04" db="EMBL/GenBank/DDBJ databases">
        <title>Draft Genome Sequences of Three Species of Emerging Human-Pathogenic Corynebacteria.</title>
        <authorList>
            <person name="Pacheco L.G."/>
            <person name="Mattos-Guaraldi A.L."/>
            <person name="Santos C.S."/>
            <person name="Veras A.O."/>
            <person name="Guimaraes L.C."/>
            <person name="Abreu V."/>
            <person name="Pereira F.L."/>
            <person name="Soares S.C."/>
            <person name="Dorella F.A."/>
            <person name="Carvalho A.F."/>
            <person name="Leal C.G."/>
            <person name="Figueiredo H.C."/>
            <person name="Ramos J.N."/>
            <person name="Vieira V."/>
            <person name="Farfour E."/>
            <person name="Guiso N."/>
            <person name="Hirata R.Jr."/>
            <person name="Ramos R.T."/>
            <person name="Azevedo V."/>
            <person name="Silva A."/>
        </authorList>
    </citation>
    <scope>NUCLEOTIDE SEQUENCE</scope>
    <source>
        <strain evidence="1">1941</strain>
    </source>
</reference>
<protein>
    <submittedName>
        <fullName evidence="1">Uncharacterized protein</fullName>
    </submittedName>
</protein>
<proteinExistence type="predicted"/>
<evidence type="ECO:0000313" key="1">
    <source>
        <dbReference type="EMBL" id="KKO80794.1"/>
    </source>
</evidence>
<comment type="caution">
    <text evidence="1">The sequence shown here is derived from an EMBL/GenBank/DDBJ whole genome shotgun (WGS) entry which is preliminary data.</text>
</comment>
<dbReference type="EMBL" id="LAYQ01000007">
    <property type="protein sequence ID" value="KKO80794.1"/>
    <property type="molecule type" value="Genomic_DNA"/>
</dbReference>
<keyword evidence="2" id="KW-1185">Reference proteome</keyword>
<organism evidence="1 2">
    <name type="scientific">Corynebacterium minutissimum</name>
    <dbReference type="NCBI Taxonomy" id="38301"/>
    <lineage>
        <taxon>Bacteria</taxon>
        <taxon>Bacillati</taxon>
        <taxon>Actinomycetota</taxon>
        <taxon>Actinomycetes</taxon>
        <taxon>Mycobacteriales</taxon>
        <taxon>Corynebacteriaceae</taxon>
        <taxon>Corynebacterium</taxon>
    </lineage>
</organism>
<name>A0ACC4UCG6_9CORY</name>
<accession>A0ACC4UCG6</accession>
<gene>
    <name evidence="1" type="ORF">WU87_03170</name>
</gene>
<sequence length="193" mass="20772">MATANPNTKRVLLEEQVGGVELRLFVIDDRVAATVARVQPFVIGDGKTPLEVLISEANESRSRNFRHRRNPIVPAPEFLGQQSISLDLTPSKDQVVFLSPFTTLRAGGVNIDVTNYVSPDILSIGVRAAKAIPGLRIAGVDVLVSDLTNAQGAKVLEVNTAPAIDIHRFPSIGTPIDLPELIVGYFIENPNGT</sequence>
<evidence type="ECO:0000313" key="2">
    <source>
        <dbReference type="Proteomes" id="UP000034245"/>
    </source>
</evidence>
<dbReference type="Proteomes" id="UP000034245">
    <property type="component" value="Unassembled WGS sequence"/>
</dbReference>